<dbReference type="InterPro" id="IPR043504">
    <property type="entry name" value="Peptidase_S1_PA_chymotrypsin"/>
</dbReference>
<keyword evidence="15" id="KW-1185">Reference proteome</keyword>
<dbReference type="GO" id="GO:0004252">
    <property type="term" value="F:serine-type endopeptidase activity"/>
    <property type="evidence" value="ECO:0007669"/>
    <property type="project" value="UniProtKB-UniRule"/>
</dbReference>
<organism evidence="14 15">
    <name type="scientific">Lucilia cuprina</name>
    <name type="common">Green bottle fly</name>
    <name type="synonym">Australian sheep blowfly</name>
    <dbReference type="NCBI Taxonomy" id="7375"/>
    <lineage>
        <taxon>Eukaryota</taxon>
        <taxon>Metazoa</taxon>
        <taxon>Ecdysozoa</taxon>
        <taxon>Arthropoda</taxon>
        <taxon>Hexapoda</taxon>
        <taxon>Insecta</taxon>
        <taxon>Pterygota</taxon>
        <taxon>Neoptera</taxon>
        <taxon>Endopterygota</taxon>
        <taxon>Diptera</taxon>
        <taxon>Brachycera</taxon>
        <taxon>Muscomorpha</taxon>
        <taxon>Oestroidea</taxon>
        <taxon>Calliphoridae</taxon>
        <taxon>Luciliinae</taxon>
        <taxon>Lucilia</taxon>
    </lineage>
</organism>
<evidence type="ECO:0000256" key="9">
    <source>
        <dbReference type="ARBA" id="ARBA00023157"/>
    </source>
</evidence>
<dbReference type="GO" id="GO:0005576">
    <property type="term" value="C:extracellular region"/>
    <property type="evidence" value="ECO:0007669"/>
    <property type="project" value="UniProtKB-SubCell"/>
</dbReference>
<keyword evidence="3 11" id="KW-0645">Protease</keyword>
<comment type="subcellular location">
    <subcellularLocation>
        <location evidence="1 11">Secreted</location>
    </subcellularLocation>
</comment>
<name>A0A0L0C017_LUCCU</name>
<sequence>MTNKQKIIFKQFTLIFSIFIIKIQAFAYEAPPNCYNPNGRSGLCVSIYQCPSLLNAIKTHEQTAFAFARKSECQANDQGRRPYVCCTSDTGFTTRHDLNADRIIFPSDSDYDDQTSRAVGVTTTSAYREKETIQKENSPLFPKPPVCGPINIGNKIYGGEETELGEFPWLANLEYKKLNGDIVSVCAGNIINERYLLTAAHCVKGEIEVKIGKLVSVRVGDHNTQTPVDCNNFGCLDDFQRMSIEKIIVHSNYGSYNGYHNYNDIALIRTDRNIQYSISVAPICLPNAVPQMPQLRSGIKLSVAGWGHTGTARYSAEKRKVELPYVENQICPIKVAPEQLCAGGEYKKDSCTGDSGGGLVRLAGDAWVVEGIVSYGRGCGLERPGVYTRVSSYIPWIQANVQP</sequence>
<dbReference type="SMART" id="SM00680">
    <property type="entry name" value="CLIP"/>
    <property type="match status" value="1"/>
</dbReference>
<evidence type="ECO:0000256" key="6">
    <source>
        <dbReference type="ARBA" id="ARBA00022825"/>
    </source>
</evidence>
<evidence type="ECO:0000256" key="8">
    <source>
        <dbReference type="ARBA" id="ARBA00023145"/>
    </source>
</evidence>
<dbReference type="AlphaFoldDB" id="A0A0L0C017"/>
<evidence type="ECO:0000256" key="5">
    <source>
        <dbReference type="ARBA" id="ARBA00022801"/>
    </source>
</evidence>
<feature type="chain" id="PRO_5023970051" description="CLIP domain-containing serine protease" evidence="11">
    <location>
        <begin position="28"/>
        <end position="403"/>
    </location>
</feature>
<dbReference type="InterPro" id="IPR051487">
    <property type="entry name" value="Ser/Thr_Proteases_Immune/Dev"/>
</dbReference>
<proteinExistence type="inferred from homology"/>
<evidence type="ECO:0000256" key="11">
    <source>
        <dbReference type="RuleBase" id="RU366078"/>
    </source>
</evidence>
<dbReference type="Pfam" id="PF12032">
    <property type="entry name" value="CLIP"/>
    <property type="match status" value="1"/>
</dbReference>
<gene>
    <name evidence="14" type="ORF">FF38_04935</name>
</gene>
<comment type="domain">
    <text evidence="11">The clip domain consists of 35-55 residues which are 'knitted' together usually by 3 conserved disulfide bonds forming a clip-like compact structure.</text>
</comment>
<feature type="signal peptide" evidence="11">
    <location>
        <begin position="1"/>
        <end position="27"/>
    </location>
</feature>
<dbReference type="SMART" id="SM00020">
    <property type="entry name" value="Tryp_SPc"/>
    <property type="match status" value="1"/>
</dbReference>
<dbReference type="CDD" id="cd00190">
    <property type="entry name" value="Tryp_SPc"/>
    <property type="match status" value="1"/>
</dbReference>
<keyword evidence="7" id="KW-0106">Calcium</keyword>
<dbReference type="FunFam" id="2.40.10.10:FF:000146">
    <property type="entry name" value="Serine protease 53"/>
    <property type="match status" value="1"/>
</dbReference>
<evidence type="ECO:0000313" key="15">
    <source>
        <dbReference type="Proteomes" id="UP000037069"/>
    </source>
</evidence>
<evidence type="ECO:0000313" key="14">
    <source>
        <dbReference type="EMBL" id="KNC25650.1"/>
    </source>
</evidence>
<dbReference type="EMBL" id="JRES01001088">
    <property type="protein sequence ID" value="KNC25650.1"/>
    <property type="molecule type" value="Genomic_DNA"/>
</dbReference>
<feature type="domain" description="Peptidase S1" evidence="12">
    <location>
        <begin position="156"/>
        <end position="402"/>
    </location>
</feature>
<dbReference type="InterPro" id="IPR001314">
    <property type="entry name" value="Peptidase_S1A"/>
</dbReference>
<dbReference type="OrthoDB" id="9028152at2759"/>
<dbReference type="InterPro" id="IPR022700">
    <property type="entry name" value="CLIP"/>
</dbReference>
<feature type="domain" description="Clip" evidence="13">
    <location>
        <begin position="33"/>
        <end position="86"/>
    </location>
</feature>
<dbReference type="PROSITE" id="PS00134">
    <property type="entry name" value="TRYPSIN_HIS"/>
    <property type="match status" value="1"/>
</dbReference>
<evidence type="ECO:0000256" key="3">
    <source>
        <dbReference type="ARBA" id="ARBA00022670"/>
    </source>
</evidence>
<keyword evidence="2 11" id="KW-0964">Secreted</keyword>
<dbReference type="InterPro" id="IPR001254">
    <property type="entry name" value="Trypsin_dom"/>
</dbReference>
<dbReference type="EC" id="3.4.21.-" evidence="11"/>
<dbReference type="STRING" id="7375.A0A0L0C017"/>
<dbReference type="InterPro" id="IPR009003">
    <property type="entry name" value="Peptidase_S1_PA"/>
</dbReference>
<evidence type="ECO:0000256" key="7">
    <source>
        <dbReference type="ARBA" id="ARBA00022837"/>
    </source>
</evidence>
<evidence type="ECO:0000259" key="12">
    <source>
        <dbReference type="PROSITE" id="PS50240"/>
    </source>
</evidence>
<dbReference type="PROSITE" id="PS51888">
    <property type="entry name" value="CLIP"/>
    <property type="match status" value="1"/>
</dbReference>
<dbReference type="Gene3D" id="3.30.1640.30">
    <property type="match status" value="1"/>
</dbReference>
<keyword evidence="8" id="KW-0865">Zymogen</keyword>
<keyword evidence="4 11" id="KW-0732">Signal</keyword>
<dbReference type="SUPFAM" id="SSF50494">
    <property type="entry name" value="Trypsin-like serine proteases"/>
    <property type="match status" value="1"/>
</dbReference>
<reference evidence="14 15" key="1">
    <citation type="journal article" date="2015" name="Nat. Commun.">
        <title>Lucilia cuprina genome unlocks parasitic fly biology to underpin future interventions.</title>
        <authorList>
            <person name="Anstead C.A."/>
            <person name="Korhonen P.K."/>
            <person name="Young N.D."/>
            <person name="Hall R.S."/>
            <person name="Jex A.R."/>
            <person name="Murali S.C."/>
            <person name="Hughes D.S."/>
            <person name="Lee S.F."/>
            <person name="Perry T."/>
            <person name="Stroehlein A.J."/>
            <person name="Ansell B.R."/>
            <person name="Breugelmans B."/>
            <person name="Hofmann A."/>
            <person name="Qu J."/>
            <person name="Dugan S."/>
            <person name="Lee S.L."/>
            <person name="Chao H."/>
            <person name="Dinh H."/>
            <person name="Han Y."/>
            <person name="Doddapaneni H.V."/>
            <person name="Worley K.C."/>
            <person name="Muzny D.M."/>
            <person name="Ioannidis P."/>
            <person name="Waterhouse R.M."/>
            <person name="Zdobnov E.M."/>
            <person name="James P.J."/>
            <person name="Bagnall N.H."/>
            <person name="Kotze A.C."/>
            <person name="Gibbs R.A."/>
            <person name="Richards S."/>
            <person name="Batterham P."/>
            <person name="Gasser R.B."/>
        </authorList>
    </citation>
    <scope>NUCLEOTIDE SEQUENCE [LARGE SCALE GENOMIC DNA]</scope>
    <source>
        <strain evidence="14 15">LS</strain>
        <tissue evidence="14">Full body</tissue>
    </source>
</reference>
<keyword evidence="6 11" id="KW-0720">Serine protease</keyword>
<comment type="caution">
    <text evidence="14">The sequence shown here is derived from an EMBL/GenBank/DDBJ whole genome shotgun (WGS) entry which is preliminary data.</text>
</comment>
<accession>A0A0L0C017</accession>
<evidence type="ECO:0000256" key="10">
    <source>
        <dbReference type="ARBA" id="ARBA00024195"/>
    </source>
</evidence>
<keyword evidence="9" id="KW-1015">Disulfide bond</keyword>
<evidence type="ECO:0000256" key="1">
    <source>
        <dbReference type="ARBA" id="ARBA00004613"/>
    </source>
</evidence>
<dbReference type="Gene3D" id="2.40.10.10">
    <property type="entry name" value="Trypsin-like serine proteases"/>
    <property type="match status" value="2"/>
</dbReference>
<protein>
    <recommendedName>
        <fullName evidence="11">CLIP domain-containing serine protease</fullName>
        <ecNumber evidence="11">3.4.21.-</ecNumber>
    </recommendedName>
</protein>
<comment type="similarity">
    <text evidence="10 11">Belongs to the peptidase S1 family. CLIP subfamily.</text>
</comment>
<dbReference type="OMA" id="CKRKFAE"/>
<dbReference type="PRINTS" id="PR00722">
    <property type="entry name" value="CHYMOTRYPSIN"/>
</dbReference>
<evidence type="ECO:0000259" key="13">
    <source>
        <dbReference type="PROSITE" id="PS51888"/>
    </source>
</evidence>
<dbReference type="Pfam" id="PF00089">
    <property type="entry name" value="Trypsin"/>
    <property type="match status" value="1"/>
</dbReference>
<dbReference type="PANTHER" id="PTHR24256">
    <property type="entry name" value="TRYPTASE-RELATED"/>
    <property type="match status" value="1"/>
</dbReference>
<dbReference type="InterPro" id="IPR038565">
    <property type="entry name" value="CLIP_sf"/>
</dbReference>
<evidence type="ECO:0000256" key="4">
    <source>
        <dbReference type="ARBA" id="ARBA00022729"/>
    </source>
</evidence>
<dbReference type="PROSITE" id="PS50240">
    <property type="entry name" value="TRYPSIN_DOM"/>
    <property type="match status" value="1"/>
</dbReference>
<dbReference type="InterPro" id="IPR018114">
    <property type="entry name" value="TRYPSIN_HIS"/>
</dbReference>
<dbReference type="Proteomes" id="UP000037069">
    <property type="component" value="Unassembled WGS sequence"/>
</dbReference>
<keyword evidence="5 11" id="KW-0378">Hydrolase</keyword>
<evidence type="ECO:0000256" key="2">
    <source>
        <dbReference type="ARBA" id="ARBA00022525"/>
    </source>
</evidence>
<dbReference type="GO" id="GO:0006508">
    <property type="term" value="P:proteolysis"/>
    <property type="evidence" value="ECO:0007669"/>
    <property type="project" value="UniProtKB-KW"/>
</dbReference>